<dbReference type="Proteomes" id="UP000550707">
    <property type="component" value="Unassembled WGS sequence"/>
</dbReference>
<comment type="caution">
    <text evidence="1">The sequence shown here is derived from an EMBL/GenBank/DDBJ whole genome shotgun (WGS) entry which is preliminary data.</text>
</comment>
<dbReference type="AlphaFoldDB" id="A0A7J8DTX7"/>
<dbReference type="InParanoid" id="A0A7J8DTX7"/>
<reference evidence="1 2" key="1">
    <citation type="journal article" date="2020" name="Nature">
        <title>Six reference-quality genomes reveal evolution of bat adaptations.</title>
        <authorList>
            <person name="Jebb D."/>
            <person name="Huang Z."/>
            <person name="Pippel M."/>
            <person name="Hughes G.M."/>
            <person name="Lavrichenko K."/>
            <person name="Devanna P."/>
            <person name="Winkler S."/>
            <person name="Jermiin L.S."/>
            <person name="Skirmuntt E.C."/>
            <person name="Katzourakis A."/>
            <person name="Burkitt-Gray L."/>
            <person name="Ray D.A."/>
            <person name="Sullivan K.A.M."/>
            <person name="Roscito J.G."/>
            <person name="Kirilenko B.M."/>
            <person name="Davalos L.M."/>
            <person name="Corthals A.P."/>
            <person name="Power M.L."/>
            <person name="Jones G."/>
            <person name="Ransome R.D."/>
            <person name="Dechmann D.K.N."/>
            <person name="Locatelli A.G."/>
            <person name="Puechmaille S.J."/>
            <person name="Fedrigo O."/>
            <person name="Jarvis E.D."/>
            <person name="Hiller M."/>
            <person name="Vernes S.C."/>
            <person name="Myers E.W."/>
            <person name="Teeling E.C."/>
        </authorList>
    </citation>
    <scope>NUCLEOTIDE SEQUENCE [LARGE SCALE GENOMIC DNA]</scope>
    <source>
        <strain evidence="1">MMolMol1</strain>
        <tissue evidence="1">Muscle</tissue>
    </source>
</reference>
<name>A0A7J8DTX7_MOLMO</name>
<organism evidence="1 2">
    <name type="scientific">Molossus molossus</name>
    <name type="common">Pallas' mastiff bat</name>
    <name type="synonym">Vespertilio molossus</name>
    <dbReference type="NCBI Taxonomy" id="27622"/>
    <lineage>
        <taxon>Eukaryota</taxon>
        <taxon>Metazoa</taxon>
        <taxon>Chordata</taxon>
        <taxon>Craniata</taxon>
        <taxon>Vertebrata</taxon>
        <taxon>Euteleostomi</taxon>
        <taxon>Mammalia</taxon>
        <taxon>Eutheria</taxon>
        <taxon>Laurasiatheria</taxon>
        <taxon>Chiroptera</taxon>
        <taxon>Yangochiroptera</taxon>
        <taxon>Molossidae</taxon>
        <taxon>Molossus</taxon>
    </lineage>
</organism>
<keyword evidence="2" id="KW-1185">Reference proteome</keyword>
<dbReference type="EMBL" id="JACASF010000016">
    <property type="protein sequence ID" value="KAF6426439.1"/>
    <property type="molecule type" value="Genomic_DNA"/>
</dbReference>
<gene>
    <name evidence="1" type="ORF">HJG59_009143</name>
</gene>
<evidence type="ECO:0000313" key="2">
    <source>
        <dbReference type="Proteomes" id="UP000550707"/>
    </source>
</evidence>
<evidence type="ECO:0000313" key="1">
    <source>
        <dbReference type="EMBL" id="KAF6426439.1"/>
    </source>
</evidence>
<protein>
    <submittedName>
        <fullName evidence="1">Uncharacterized protein</fullName>
    </submittedName>
</protein>
<accession>A0A7J8DTX7</accession>
<proteinExistence type="predicted"/>
<sequence length="120" mass="13372">MSAVHAGTRCSWGLHEADLLFLGRRHFPTALKSQGWKRRVSTMAVGSDFGFPRNCFSVSSSLTSRTTPDELLQLSQPQSSHLHNGDNTGMGKYNCKATFVQPCMVLRSYIFAKIQLDYAD</sequence>